<sequence length="83" mass="8996">MGFVPAALYPSYDSAVELLEYQGGVGAAKAEAVGHHKFRVGIVDAGRVQVRIGAPQATVERTVDDVHRDSDTWIEQEMREIGA</sequence>
<name>A0ABY5HFH4_9GAMM</name>
<evidence type="ECO:0000313" key="1">
    <source>
        <dbReference type="EMBL" id="UTW11097.1"/>
    </source>
</evidence>
<dbReference type="RefSeq" id="WP_255853133.1">
    <property type="nucleotide sequence ID" value="NZ_CP073347.1"/>
</dbReference>
<organism evidence="1 2">
    <name type="scientific">Marinobacterium rhizophilum</name>
    <dbReference type="NCBI Taxonomy" id="420402"/>
    <lineage>
        <taxon>Bacteria</taxon>
        <taxon>Pseudomonadati</taxon>
        <taxon>Pseudomonadota</taxon>
        <taxon>Gammaproteobacteria</taxon>
        <taxon>Oceanospirillales</taxon>
        <taxon>Oceanospirillaceae</taxon>
        <taxon>Marinobacterium</taxon>
    </lineage>
</organism>
<reference evidence="1" key="1">
    <citation type="submission" date="2021-04" db="EMBL/GenBank/DDBJ databases">
        <title>Oceanospirillales bacteria with DddD are important DMSP degraders in coastal seawater.</title>
        <authorList>
            <person name="Liu J."/>
        </authorList>
    </citation>
    <scope>NUCLEOTIDE SEQUENCE</scope>
    <source>
        <strain evidence="1">D13-1</strain>
    </source>
</reference>
<protein>
    <submittedName>
        <fullName evidence="1">Uncharacterized protein</fullName>
    </submittedName>
</protein>
<dbReference type="Proteomes" id="UP001058461">
    <property type="component" value="Chromosome"/>
</dbReference>
<keyword evidence="2" id="KW-1185">Reference proteome</keyword>
<evidence type="ECO:0000313" key="2">
    <source>
        <dbReference type="Proteomes" id="UP001058461"/>
    </source>
</evidence>
<accession>A0ABY5HFH4</accession>
<proteinExistence type="predicted"/>
<dbReference type="EMBL" id="CP073347">
    <property type="protein sequence ID" value="UTW11097.1"/>
    <property type="molecule type" value="Genomic_DNA"/>
</dbReference>
<gene>
    <name evidence="1" type="ORF">KDW95_17730</name>
</gene>